<keyword evidence="2" id="KW-1185">Reference proteome</keyword>
<keyword evidence="1" id="KW-0472">Membrane</keyword>
<dbReference type="Proteomes" id="UP000887565">
    <property type="component" value="Unplaced"/>
</dbReference>
<dbReference type="SUPFAM" id="SSF81321">
    <property type="entry name" value="Family A G protein-coupled receptor-like"/>
    <property type="match status" value="1"/>
</dbReference>
<accession>A0A915KXC0</accession>
<proteinExistence type="predicted"/>
<protein>
    <submittedName>
        <fullName evidence="3">Uncharacterized protein</fullName>
    </submittedName>
</protein>
<dbReference type="WBParaSite" id="nRc.2.0.1.t42819-RA">
    <property type="protein sequence ID" value="nRc.2.0.1.t42819-RA"/>
    <property type="gene ID" value="nRc.2.0.1.g42819"/>
</dbReference>
<evidence type="ECO:0000313" key="2">
    <source>
        <dbReference type="Proteomes" id="UP000887565"/>
    </source>
</evidence>
<evidence type="ECO:0000313" key="3">
    <source>
        <dbReference type="WBParaSite" id="nRc.2.0.1.t42819-RA"/>
    </source>
</evidence>
<reference evidence="3" key="1">
    <citation type="submission" date="2022-11" db="UniProtKB">
        <authorList>
            <consortium name="WormBaseParasite"/>
        </authorList>
    </citation>
    <scope>IDENTIFICATION</scope>
</reference>
<feature type="transmembrane region" description="Helical" evidence="1">
    <location>
        <begin position="17"/>
        <end position="38"/>
    </location>
</feature>
<dbReference type="PROSITE" id="PS51257">
    <property type="entry name" value="PROKAR_LIPOPROTEIN"/>
    <property type="match status" value="1"/>
</dbReference>
<organism evidence="2 3">
    <name type="scientific">Romanomermis culicivorax</name>
    <name type="common">Nematode worm</name>
    <dbReference type="NCBI Taxonomy" id="13658"/>
    <lineage>
        <taxon>Eukaryota</taxon>
        <taxon>Metazoa</taxon>
        <taxon>Ecdysozoa</taxon>
        <taxon>Nematoda</taxon>
        <taxon>Enoplea</taxon>
        <taxon>Dorylaimia</taxon>
        <taxon>Mermithida</taxon>
        <taxon>Mermithoidea</taxon>
        <taxon>Mermithidae</taxon>
        <taxon>Romanomermis</taxon>
    </lineage>
</organism>
<evidence type="ECO:0000256" key="1">
    <source>
        <dbReference type="SAM" id="Phobius"/>
    </source>
</evidence>
<keyword evidence="1" id="KW-0812">Transmembrane</keyword>
<keyword evidence="1" id="KW-1133">Transmembrane helix</keyword>
<sequence length="132" mass="15287">MDNGTFRSELSIIGKSYLALGILGISCNLMDLEAILLLKEDSPLKNPFYFFMVNLCIADNYSSFWFHFLISFSRLLVFDLYDKLSKYLSYIFLKKSNISNHLKKLPQVGVEPGPSVCESRVLTARQWRKLYK</sequence>
<dbReference type="AlphaFoldDB" id="A0A915KXC0"/>
<name>A0A915KXC0_ROMCU</name>